<dbReference type="PaxDb" id="273116-14325519"/>
<evidence type="ECO:0000313" key="2">
    <source>
        <dbReference type="EMBL" id="BAB60422.1"/>
    </source>
</evidence>
<dbReference type="PhylomeDB" id="Q978Y4"/>
<proteinExistence type="predicted"/>
<dbReference type="KEGG" id="tvo:TVG1320838"/>
<reference evidence="2 3" key="1">
    <citation type="journal article" date="1999" name="Proc. Jpn. Acad.">
        <title>Determination of the complete genomic DNA sequence of Thermoplasma volvanium GSS1.</title>
        <authorList>
            <person name="Kawashima T."/>
            <person name="Yamamoto Y."/>
            <person name="Aramaki H."/>
            <person name="Nunoshiba T."/>
            <person name="Kawamoto T."/>
            <person name="Watanabe K."/>
            <person name="Yamazaki M."/>
            <person name="Kanehori K."/>
            <person name="Amano N."/>
            <person name="Ohya Y."/>
            <person name="Makino K."/>
            <person name="Suzuki M."/>
        </authorList>
    </citation>
    <scope>NUCLEOTIDE SEQUENCE [LARGE SCALE GENOMIC DNA]</scope>
    <source>
        <strain evidence="3">ATCC 51530 / DSM 4299 / JCM 9571 / NBRC 15438 / GSS1</strain>
    </source>
</reference>
<dbReference type="AlphaFoldDB" id="Q978Y4"/>
<dbReference type="GeneID" id="1441397"/>
<dbReference type="PROSITE" id="PS50263">
    <property type="entry name" value="CN_HYDROLASE"/>
    <property type="match status" value="1"/>
</dbReference>
<dbReference type="SUPFAM" id="SSF56317">
    <property type="entry name" value="Carbon-nitrogen hydrolase"/>
    <property type="match status" value="1"/>
</dbReference>
<dbReference type="PROSITE" id="PS01227">
    <property type="entry name" value="UPF0012"/>
    <property type="match status" value="1"/>
</dbReference>
<dbReference type="PANTHER" id="PTHR23088:SF27">
    <property type="entry name" value="DEAMINATED GLUTATHIONE AMIDASE"/>
    <property type="match status" value="1"/>
</dbReference>
<reference evidence="2 3" key="2">
    <citation type="journal article" date="2000" name="Proc. Natl. Acad. Sci. U.S.A.">
        <title>Archaeal adaptation to higher temperatures revealed by genomic sequence of Thermoplasma volcanium.</title>
        <authorList>
            <person name="Kawashima T."/>
            <person name="Amano N."/>
            <person name="Koike H."/>
            <person name="Makino S."/>
            <person name="Higuchi S."/>
            <person name="Kawashima-Ohya Y."/>
            <person name="Watanabe K."/>
            <person name="Yamazaki M."/>
            <person name="Kanehori K."/>
            <person name="Kawamoto T."/>
            <person name="Nunoshiba T."/>
            <person name="Yamamoto Y."/>
            <person name="Aramaki H."/>
            <person name="Makino K."/>
            <person name="Suzuki M."/>
        </authorList>
    </citation>
    <scope>NUCLEOTIDE SEQUENCE [LARGE SCALE GENOMIC DNA]</scope>
    <source>
        <strain evidence="3">ATCC 51530 / DSM 4299 / JCM 9571 / NBRC 15438 / GSS1</strain>
    </source>
</reference>
<dbReference type="Pfam" id="PF00795">
    <property type="entry name" value="CN_hydrolase"/>
    <property type="match status" value="1"/>
</dbReference>
<dbReference type="PANTHER" id="PTHR23088">
    <property type="entry name" value="NITRILASE-RELATED"/>
    <property type="match status" value="1"/>
</dbReference>
<accession>Q978Y4</accession>
<dbReference type="Gene3D" id="3.60.110.10">
    <property type="entry name" value="Carbon-nitrogen hydrolase"/>
    <property type="match status" value="1"/>
</dbReference>
<protein>
    <submittedName>
        <fullName evidence="2">Aliphatic amidase</fullName>
    </submittedName>
</protein>
<evidence type="ECO:0000313" key="3">
    <source>
        <dbReference type="Proteomes" id="UP000001017"/>
    </source>
</evidence>
<gene>
    <name evidence="2" type="ORF">TVG1320838</name>
</gene>
<dbReference type="InterPro" id="IPR036526">
    <property type="entry name" value="C-N_Hydrolase_sf"/>
</dbReference>
<evidence type="ECO:0000259" key="1">
    <source>
        <dbReference type="PROSITE" id="PS50263"/>
    </source>
</evidence>
<dbReference type="InterPro" id="IPR001110">
    <property type="entry name" value="UPF0012_CS"/>
</dbReference>
<dbReference type="Proteomes" id="UP000001017">
    <property type="component" value="Chromosome"/>
</dbReference>
<sequence length="270" mass="30798">MRVTVVQMASTSDKSENIEKTFKFLDSIGNSNLIIFPEYQIFVPDFKNGSDMINIAESESGEFMSNIANYAKERKSKILVNIPEKNAFNLKPFNTAVLIDELGTTMKYRKLHLFDAFNFKESAFFEKGNMSPMVFNSSETPFGVQICYDLRFPEAARILTLYGAKILVYQAGWFSGERKYDQWKTLLRARAMENGVFVIGSAQTGDMFTGHSMVVSPYGDVVAELDKDENYISMDIDLGVVEKYRSEVPLLKERRTDIYDVLDVSLFEKI</sequence>
<feature type="domain" description="CN hydrolase" evidence="1">
    <location>
        <begin position="1"/>
        <end position="238"/>
    </location>
</feature>
<dbReference type="InterPro" id="IPR003010">
    <property type="entry name" value="C-N_Hydrolase"/>
</dbReference>
<name>Q978Y4_THEVO</name>
<keyword evidence="3" id="KW-1185">Reference proteome</keyword>
<dbReference type="RefSeq" id="WP_010917515.1">
    <property type="nucleotide sequence ID" value="NC_002689.2"/>
</dbReference>
<dbReference type="EMBL" id="BA000011">
    <property type="protein sequence ID" value="BAB60422.1"/>
    <property type="molecule type" value="Genomic_DNA"/>
</dbReference>
<dbReference type="eggNOG" id="arCOG00062">
    <property type="taxonomic scope" value="Archaea"/>
</dbReference>
<dbReference type="OrthoDB" id="39312at2157"/>
<dbReference type="STRING" id="273116.gene:9382087"/>
<dbReference type="HOGENOM" id="CLU_030130_1_2_2"/>
<dbReference type="CDD" id="cd07581">
    <property type="entry name" value="nitrilase_3"/>
    <property type="match status" value="1"/>
</dbReference>
<organism evidence="2 3">
    <name type="scientific">Thermoplasma volcanium (strain ATCC 51530 / DSM 4299 / JCM 9571 / NBRC 15438 / GSS1)</name>
    <dbReference type="NCBI Taxonomy" id="273116"/>
    <lineage>
        <taxon>Archaea</taxon>
        <taxon>Methanobacteriati</taxon>
        <taxon>Thermoplasmatota</taxon>
        <taxon>Thermoplasmata</taxon>
        <taxon>Thermoplasmatales</taxon>
        <taxon>Thermoplasmataceae</taxon>
        <taxon>Thermoplasma</taxon>
    </lineage>
</organism>